<dbReference type="Gene3D" id="1.20.81.30">
    <property type="entry name" value="Type II secretion system (T2SS), domain F"/>
    <property type="match status" value="2"/>
</dbReference>
<keyword evidence="6 9" id="KW-0812">Transmembrane</keyword>
<evidence type="ECO:0000256" key="5">
    <source>
        <dbReference type="ARBA" id="ARBA00022519"/>
    </source>
</evidence>
<name>A0A1F5SJJ8_9BACT</name>
<dbReference type="Pfam" id="PF00482">
    <property type="entry name" value="T2SSF"/>
    <property type="match status" value="2"/>
</dbReference>
<organism evidence="12 13">
    <name type="scientific">Candidatus Falkowbacteria bacterium RIFOXYA2_FULL_47_19</name>
    <dbReference type="NCBI Taxonomy" id="1797994"/>
    <lineage>
        <taxon>Bacteria</taxon>
        <taxon>Candidatus Falkowiibacteriota</taxon>
    </lineage>
</organism>
<feature type="domain" description="Type II secretion system protein GspF" evidence="11">
    <location>
        <begin position="9"/>
        <end position="131"/>
    </location>
</feature>
<dbReference type="FunFam" id="1.20.81.30:FF:000001">
    <property type="entry name" value="Type II secretion system protein F"/>
    <property type="match status" value="2"/>
</dbReference>
<dbReference type="AlphaFoldDB" id="A0A1F5SJJ8"/>
<evidence type="ECO:0000256" key="10">
    <source>
        <dbReference type="SAM" id="Phobius"/>
    </source>
</evidence>
<dbReference type="InterPro" id="IPR001992">
    <property type="entry name" value="T2SS_GspF/T4SS_PilC_CS"/>
</dbReference>
<evidence type="ECO:0000259" key="11">
    <source>
        <dbReference type="Pfam" id="PF00482"/>
    </source>
</evidence>
<feature type="domain" description="Type II secretion system protein GspF" evidence="11">
    <location>
        <begin position="211"/>
        <end position="334"/>
    </location>
</feature>
<evidence type="ECO:0000256" key="6">
    <source>
        <dbReference type="ARBA" id="ARBA00022692"/>
    </source>
</evidence>
<evidence type="ECO:0000313" key="12">
    <source>
        <dbReference type="EMBL" id="OGF26839.1"/>
    </source>
</evidence>
<evidence type="ECO:0000256" key="9">
    <source>
        <dbReference type="RuleBase" id="RU003923"/>
    </source>
</evidence>
<keyword evidence="7 10" id="KW-1133">Transmembrane helix</keyword>
<evidence type="ECO:0000256" key="2">
    <source>
        <dbReference type="ARBA" id="ARBA00005745"/>
    </source>
</evidence>
<feature type="transmembrane region" description="Helical" evidence="10">
    <location>
        <begin position="150"/>
        <end position="180"/>
    </location>
</feature>
<evidence type="ECO:0000256" key="1">
    <source>
        <dbReference type="ARBA" id="ARBA00004429"/>
    </source>
</evidence>
<dbReference type="EMBL" id="MFGB01000013">
    <property type="protein sequence ID" value="OGF26839.1"/>
    <property type="molecule type" value="Genomic_DNA"/>
</dbReference>
<comment type="caution">
    <text evidence="12">The sequence shown here is derived from an EMBL/GenBank/DDBJ whole genome shotgun (WGS) entry which is preliminary data.</text>
</comment>
<dbReference type="GO" id="GO:0009306">
    <property type="term" value="P:protein secretion"/>
    <property type="evidence" value="ECO:0007669"/>
    <property type="project" value="InterPro"/>
</dbReference>
<evidence type="ECO:0000256" key="3">
    <source>
        <dbReference type="ARBA" id="ARBA00022448"/>
    </source>
</evidence>
<dbReference type="PANTHER" id="PTHR30012">
    <property type="entry name" value="GENERAL SECRETION PATHWAY PROTEIN"/>
    <property type="match status" value="1"/>
</dbReference>
<dbReference type="PANTHER" id="PTHR30012:SF0">
    <property type="entry name" value="TYPE II SECRETION SYSTEM PROTEIN F-RELATED"/>
    <property type="match status" value="1"/>
</dbReference>
<feature type="transmembrane region" description="Helical" evidence="10">
    <location>
        <begin position="108"/>
        <end position="130"/>
    </location>
</feature>
<dbReference type="GO" id="GO:0005886">
    <property type="term" value="C:plasma membrane"/>
    <property type="evidence" value="ECO:0007669"/>
    <property type="project" value="UniProtKB-SubCell"/>
</dbReference>
<gene>
    <name evidence="12" type="ORF">A2227_06145</name>
</gene>
<comment type="similarity">
    <text evidence="2 9">Belongs to the GSP F family.</text>
</comment>
<evidence type="ECO:0000256" key="8">
    <source>
        <dbReference type="ARBA" id="ARBA00023136"/>
    </source>
</evidence>
<dbReference type="InterPro" id="IPR042094">
    <property type="entry name" value="T2SS_GspF_sf"/>
</dbReference>
<proteinExistence type="inferred from homology"/>
<dbReference type="STRING" id="1797994.A2227_06145"/>
<feature type="transmembrane region" description="Helical" evidence="10">
    <location>
        <begin position="315"/>
        <end position="336"/>
    </location>
</feature>
<protein>
    <recommendedName>
        <fullName evidence="11">Type II secretion system protein GspF domain-containing protein</fullName>
    </recommendedName>
</protein>
<keyword evidence="8 10" id="KW-0472">Membrane</keyword>
<keyword evidence="4" id="KW-1003">Cell membrane</keyword>
<sequence>MNLKDKAIFFRNLAIMLKSGLTITEALDILTDEASGRLKKTLNTILASVASGNSLASSYERFPRLFSPFLTNVVRAGESSGNLENNLENIAERLTREQELSAKIRGAMLYPVIVLTLSFVLGLGLAFFILPKITPIFKGLKVDLPASTRFLIWFSGIVEKHGFVLLAAMAAVIVFSVWLCSRKFFKPILHFFFLHIPVVDRISRHKNMSQFSHTLGTLLKSGLPVTEALAITGDTMENYYYKKSVAGIRREISRGTSISESLAKFPEYYPKMAISMIRVGEKSGRLEDELFNLAKIYGEEVENAGKNLANAVEPVLLIIIGAVVGGLALSIITPIYKITGNVYR</sequence>
<keyword evidence="5" id="KW-0997">Cell inner membrane</keyword>
<evidence type="ECO:0000256" key="7">
    <source>
        <dbReference type="ARBA" id="ARBA00022989"/>
    </source>
</evidence>
<accession>A0A1F5SJJ8</accession>
<evidence type="ECO:0000313" key="13">
    <source>
        <dbReference type="Proteomes" id="UP000178367"/>
    </source>
</evidence>
<dbReference type="Proteomes" id="UP000178367">
    <property type="component" value="Unassembled WGS sequence"/>
</dbReference>
<evidence type="ECO:0000256" key="4">
    <source>
        <dbReference type="ARBA" id="ARBA00022475"/>
    </source>
</evidence>
<reference evidence="12 13" key="1">
    <citation type="journal article" date="2016" name="Nat. Commun.">
        <title>Thousands of microbial genomes shed light on interconnected biogeochemical processes in an aquifer system.</title>
        <authorList>
            <person name="Anantharaman K."/>
            <person name="Brown C.T."/>
            <person name="Hug L.A."/>
            <person name="Sharon I."/>
            <person name="Castelle C.J."/>
            <person name="Probst A.J."/>
            <person name="Thomas B.C."/>
            <person name="Singh A."/>
            <person name="Wilkins M.J."/>
            <person name="Karaoz U."/>
            <person name="Brodie E.L."/>
            <person name="Williams K.H."/>
            <person name="Hubbard S.S."/>
            <person name="Banfield J.F."/>
        </authorList>
    </citation>
    <scope>NUCLEOTIDE SEQUENCE [LARGE SCALE GENOMIC DNA]</scope>
</reference>
<keyword evidence="3 9" id="KW-0813">Transport</keyword>
<comment type="subcellular location">
    <subcellularLocation>
        <location evidence="1">Cell inner membrane</location>
        <topology evidence="1">Multi-pass membrane protein</topology>
    </subcellularLocation>
    <subcellularLocation>
        <location evidence="9">Cell membrane</location>
        <topology evidence="9">Multi-pass membrane protein</topology>
    </subcellularLocation>
</comment>
<dbReference type="InterPro" id="IPR003004">
    <property type="entry name" value="GspF/PilC"/>
</dbReference>
<dbReference type="InterPro" id="IPR018076">
    <property type="entry name" value="T2SS_GspF_dom"/>
</dbReference>
<dbReference type="PROSITE" id="PS00874">
    <property type="entry name" value="T2SP_F"/>
    <property type="match status" value="1"/>
</dbReference>
<dbReference type="PRINTS" id="PR00812">
    <property type="entry name" value="BCTERIALGSPF"/>
</dbReference>